<dbReference type="PANTHER" id="PTHR42695">
    <property type="entry name" value="GLUTAMINE AMIDOTRANSFERASE YLR126C-RELATED"/>
    <property type="match status" value="1"/>
</dbReference>
<dbReference type="InterPro" id="IPR029062">
    <property type="entry name" value="Class_I_gatase-like"/>
</dbReference>
<feature type="domain" description="Glutamine amidotransferase" evidence="1">
    <location>
        <begin position="51"/>
        <end position="193"/>
    </location>
</feature>
<dbReference type="EMBL" id="JACCBB010000001">
    <property type="protein sequence ID" value="NYD23848.1"/>
    <property type="molecule type" value="Genomic_DNA"/>
</dbReference>
<dbReference type="NCBIfam" id="NF005743">
    <property type="entry name" value="PRK07567.1"/>
    <property type="match status" value="1"/>
</dbReference>
<evidence type="ECO:0000313" key="2">
    <source>
        <dbReference type="EMBL" id="NYD23848.1"/>
    </source>
</evidence>
<evidence type="ECO:0000313" key="3">
    <source>
        <dbReference type="Proteomes" id="UP000521922"/>
    </source>
</evidence>
<evidence type="ECO:0000259" key="1">
    <source>
        <dbReference type="Pfam" id="PF00117"/>
    </source>
</evidence>
<gene>
    <name evidence="2" type="ORF">BJ968_003388</name>
</gene>
<protein>
    <submittedName>
        <fullName evidence="2">GMP synthase (Glutamine-hydrolyzing)</fullName>
        <ecNumber evidence="2">6.3.5.2</ecNumber>
    </submittedName>
</protein>
<dbReference type="RefSeq" id="WP_179753866.1">
    <property type="nucleotide sequence ID" value="NZ_BAAAGN010000003.1"/>
</dbReference>
<reference evidence="2 3" key="1">
    <citation type="submission" date="2020-07" db="EMBL/GenBank/DDBJ databases">
        <title>Sequencing the genomes of 1000 actinobacteria strains.</title>
        <authorList>
            <person name="Klenk H.-P."/>
        </authorList>
    </citation>
    <scope>NUCLEOTIDE SEQUENCE [LARGE SCALE GENOMIC DNA]</scope>
    <source>
        <strain evidence="2 3">DSM 7487</strain>
    </source>
</reference>
<dbReference type="Proteomes" id="UP000521922">
    <property type="component" value="Unassembled WGS sequence"/>
</dbReference>
<dbReference type="GO" id="GO:0003922">
    <property type="term" value="F:GMP synthase (glutamine-hydrolyzing) activity"/>
    <property type="evidence" value="ECO:0007669"/>
    <property type="project" value="UniProtKB-EC"/>
</dbReference>
<dbReference type="PROSITE" id="PS51273">
    <property type="entry name" value="GATASE_TYPE_1"/>
    <property type="match status" value="1"/>
</dbReference>
<dbReference type="AlphaFoldDB" id="A0A7Y9DNM6"/>
<dbReference type="Pfam" id="PF00117">
    <property type="entry name" value="GATase"/>
    <property type="match status" value="1"/>
</dbReference>
<dbReference type="SUPFAM" id="SSF52317">
    <property type="entry name" value="Class I glutamine amidotransferase-like"/>
    <property type="match status" value="1"/>
</dbReference>
<keyword evidence="2" id="KW-0436">Ligase</keyword>
<dbReference type="CDD" id="cd01741">
    <property type="entry name" value="GATase1_1"/>
    <property type="match status" value="1"/>
</dbReference>
<dbReference type="EC" id="6.3.5.2" evidence="2"/>
<accession>A0A7Y9DNM6</accession>
<dbReference type="InterPro" id="IPR017926">
    <property type="entry name" value="GATASE"/>
</dbReference>
<proteinExistence type="predicted"/>
<dbReference type="PANTHER" id="PTHR42695:SF5">
    <property type="entry name" value="GLUTAMINE AMIDOTRANSFERASE YLR126C-RELATED"/>
    <property type="match status" value="1"/>
</dbReference>
<organism evidence="2 3">
    <name type="scientific">Kineococcus aurantiacus</name>
    <dbReference type="NCBI Taxonomy" id="37633"/>
    <lineage>
        <taxon>Bacteria</taxon>
        <taxon>Bacillati</taxon>
        <taxon>Actinomycetota</taxon>
        <taxon>Actinomycetes</taxon>
        <taxon>Kineosporiales</taxon>
        <taxon>Kineosporiaceae</taxon>
        <taxon>Kineococcus</taxon>
    </lineage>
</organism>
<sequence length="244" mass="25941">MKPFLLLATRVDDAVAEAEFAAFVRYGGLGPGELERVRLERDPMPALDVGAYSGIVLGGSPYCTSDPEGAKSAAQRRVEVELHALLEVVVARDVPFLGACYGIGTLGVHQGGTVDRAHGEPVGTVPVTLTAAGRADPVFGGLPGTFDAYVGHKEALRAAPPGAVLLAGSAPCPVQAFRVGENVYATQFHPELDAEGFIQRCAAYRDEGYFDPAEFDVLAARLRTTSAPSAPLVWRRFVERYARD</sequence>
<keyword evidence="3" id="KW-1185">Reference proteome</keyword>
<comment type="caution">
    <text evidence="2">The sequence shown here is derived from an EMBL/GenBank/DDBJ whole genome shotgun (WGS) entry which is preliminary data.</text>
</comment>
<name>A0A7Y9DNM6_9ACTN</name>
<dbReference type="GO" id="GO:0005829">
    <property type="term" value="C:cytosol"/>
    <property type="evidence" value="ECO:0007669"/>
    <property type="project" value="TreeGrafter"/>
</dbReference>
<dbReference type="Gene3D" id="3.40.50.880">
    <property type="match status" value="1"/>
</dbReference>
<dbReference type="InterPro" id="IPR044992">
    <property type="entry name" value="ChyE-like"/>
</dbReference>